<sequence>MSPGEMHSADEPSTGPQIGVGVALLLVDLVLIAGSVYCVGVAGWADGYESGGSAASGASQTAAQAMWLLGGGAVLTGGGLLALGWRIPGIVQLVVLGAGAALVSAMGAG</sequence>
<reference evidence="2 3" key="1">
    <citation type="submission" date="2020-01" db="EMBL/GenBank/DDBJ databases">
        <title>Insect and environment-associated Actinomycetes.</title>
        <authorList>
            <person name="Currrie C."/>
            <person name="Chevrette M."/>
            <person name="Carlson C."/>
            <person name="Stubbendieck R."/>
            <person name="Wendt-Pienkowski E."/>
        </authorList>
    </citation>
    <scope>NUCLEOTIDE SEQUENCE [LARGE SCALE GENOMIC DNA]</scope>
    <source>
        <strain evidence="2 3">SID8189</strain>
    </source>
</reference>
<evidence type="ECO:0000313" key="2">
    <source>
        <dbReference type="EMBL" id="NEC51828.1"/>
    </source>
</evidence>
<gene>
    <name evidence="2" type="ORF">G3I18_25170</name>
</gene>
<dbReference type="AlphaFoldDB" id="A0A9X5HEG0"/>
<dbReference type="Proteomes" id="UP000471745">
    <property type="component" value="Unassembled WGS sequence"/>
</dbReference>
<name>A0A9X5HEG0_9ACTN</name>
<feature type="transmembrane region" description="Helical" evidence="1">
    <location>
        <begin position="90"/>
        <end position="108"/>
    </location>
</feature>
<evidence type="ECO:0000313" key="3">
    <source>
        <dbReference type="Proteomes" id="UP000471745"/>
    </source>
</evidence>
<feature type="transmembrane region" description="Helical" evidence="1">
    <location>
        <begin position="65"/>
        <end position="83"/>
    </location>
</feature>
<dbReference type="RefSeq" id="WP_163090514.1">
    <property type="nucleotide sequence ID" value="NZ_JAAGNA010000859.1"/>
</dbReference>
<keyword evidence="3" id="KW-1185">Reference proteome</keyword>
<feature type="transmembrane region" description="Helical" evidence="1">
    <location>
        <begin position="20"/>
        <end position="45"/>
    </location>
</feature>
<proteinExistence type="predicted"/>
<comment type="caution">
    <text evidence="2">The sequence shown here is derived from an EMBL/GenBank/DDBJ whole genome shotgun (WGS) entry which is preliminary data.</text>
</comment>
<evidence type="ECO:0000256" key="1">
    <source>
        <dbReference type="SAM" id="Phobius"/>
    </source>
</evidence>
<accession>A0A9X5HEG0</accession>
<keyword evidence="1" id="KW-0812">Transmembrane</keyword>
<keyword evidence="1" id="KW-1133">Transmembrane helix</keyword>
<organism evidence="2 3">
    <name type="scientific">Actinospica acidiphila</name>
    <dbReference type="NCBI Taxonomy" id="304899"/>
    <lineage>
        <taxon>Bacteria</taxon>
        <taxon>Bacillati</taxon>
        <taxon>Actinomycetota</taxon>
        <taxon>Actinomycetes</taxon>
        <taxon>Catenulisporales</taxon>
        <taxon>Actinospicaceae</taxon>
        <taxon>Actinospica</taxon>
    </lineage>
</organism>
<dbReference type="EMBL" id="JAAGNA010000859">
    <property type="protein sequence ID" value="NEC51828.1"/>
    <property type="molecule type" value="Genomic_DNA"/>
</dbReference>
<protein>
    <submittedName>
        <fullName evidence="2">Uncharacterized protein</fullName>
    </submittedName>
</protein>
<keyword evidence="1" id="KW-0472">Membrane</keyword>